<keyword evidence="4 10" id="KW-0227">DNA damage</keyword>
<dbReference type="GO" id="GO:0019104">
    <property type="term" value="F:DNA N-glycosylase activity"/>
    <property type="evidence" value="ECO:0007669"/>
    <property type="project" value="UniProtKB-UniRule"/>
</dbReference>
<sequence>MEELFPNAATELANWKTPFQFLVCIVLSAQTTDKGVNKVTTMLFEEYPDPLSMSKAREQDVYSIIQTVNYSNSKSRYLIELSRKLVQDFNSEVPKDVNNLITLKGVGRKTANVFLNDLYKSNEGVAVDTHVMRVSQRLGLTKETNPDKIARDLEKLYPQKDWWKINRYFVLYGRYICRAKMKKTRCVFRDICSYCKGLPIE</sequence>
<keyword evidence="12" id="KW-0540">Nuclease</keyword>
<dbReference type="GO" id="GO:0003677">
    <property type="term" value="F:DNA binding"/>
    <property type="evidence" value="ECO:0007669"/>
    <property type="project" value="UniProtKB-UniRule"/>
</dbReference>
<evidence type="ECO:0000256" key="1">
    <source>
        <dbReference type="ARBA" id="ARBA00008343"/>
    </source>
</evidence>
<keyword evidence="5 10" id="KW-0378">Hydrolase</keyword>
<comment type="caution">
    <text evidence="10">Lacks conserved residue(s) required for the propagation of feature annotation.</text>
</comment>
<organism evidence="12 13">
    <name type="scientific">candidate division WS6 bacterium GW2011_GWF2_39_15</name>
    <dbReference type="NCBI Taxonomy" id="1619100"/>
    <lineage>
        <taxon>Bacteria</taxon>
        <taxon>Candidatus Dojkabacteria</taxon>
    </lineage>
</organism>
<keyword evidence="7" id="KW-0411">Iron-sulfur</keyword>
<name>A0A0G0N0Q5_9BACT</name>
<evidence type="ECO:0000256" key="4">
    <source>
        <dbReference type="ARBA" id="ARBA00022763"/>
    </source>
</evidence>
<evidence type="ECO:0000256" key="9">
    <source>
        <dbReference type="ARBA" id="ARBA00023295"/>
    </source>
</evidence>
<dbReference type="Gene3D" id="1.10.1670.10">
    <property type="entry name" value="Helix-hairpin-Helix base-excision DNA repair enzymes (C-terminal)"/>
    <property type="match status" value="1"/>
</dbReference>
<dbReference type="PATRIC" id="fig|1619100.3.peg.473"/>
<evidence type="ECO:0000256" key="10">
    <source>
        <dbReference type="HAMAP-Rule" id="MF_00942"/>
    </source>
</evidence>
<dbReference type="InterPro" id="IPR023170">
    <property type="entry name" value="HhH_base_excis_C"/>
</dbReference>
<dbReference type="SMART" id="SM00478">
    <property type="entry name" value="ENDO3c"/>
    <property type="match status" value="1"/>
</dbReference>
<keyword evidence="8 10" id="KW-0234">DNA repair</keyword>
<keyword evidence="2" id="KW-0004">4Fe-4S</keyword>
<keyword evidence="12" id="KW-0255">Endonuclease</keyword>
<dbReference type="Proteomes" id="UP000034799">
    <property type="component" value="Unassembled WGS sequence"/>
</dbReference>
<dbReference type="EMBL" id="LBWK01000001">
    <property type="protein sequence ID" value="KKR06426.1"/>
    <property type="molecule type" value="Genomic_DNA"/>
</dbReference>
<comment type="caution">
    <text evidence="12">The sequence shown here is derived from an EMBL/GenBank/DDBJ whole genome shotgun (WGS) entry which is preliminary data.</text>
</comment>
<proteinExistence type="inferred from homology"/>
<evidence type="ECO:0000313" key="12">
    <source>
        <dbReference type="EMBL" id="KKR06426.1"/>
    </source>
</evidence>
<dbReference type="PANTHER" id="PTHR10359:SF18">
    <property type="entry name" value="ENDONUCLEASE III"/>
    <property type="match status" value="1"/>
</dbReference>
<dbReference type="Gene3D" id="1.10.340.30">
    <property type="entry name" value="Hypothetical protein, domain 2"/>
    <property type="match status" value="1"/>
</dbReference>
<keyword evidence="10" id="KW-0456">Lyase</keyword>
<keyword evidence="6" id="KW-0408">Iron</keyword>
<dbReference type="GO" id="GO:0051539">
    <property type="term" value="F:4 iron, 4 sulfur cluster binding"/>
    <property type="evidence" value="ECO:0007669"/>
    <property type="project" value="UniProtKB-KW"/>
</dbReference>
<dbReference type="Pfam" id="PF00730">
    <property type="entry name" value="HhH-GPD"/>
    <property type="match status" value="1"/>
</dbReference>
<gene>
    <name evidence="10" type="primary">nth</name>
    <name evidence="12" type="ORF">UT34_C0001G0466</name>
</gene>
<evidence type="ECO:0000256" key="7">
    <source>
        <dbReference type="ARBA" id="ARBA00023014"/>
    </source>
</evidence>
<evidence type="ECO:0000256" key="2">
    <source>
        <dbReference type="ARBA" id="ARBA00022485"/>
    </source>
</evidence>
<dbReference type="GO" id="GO:0046872">
    <property type="term" value="F:metal ion binding"/>
    <property type="evidence" value="ECO:0007669"/>
    <property type="project" value="UniProtKB-KW"/>
</dbReference>
<keyword evidence="10" id="KW-0238">DNA-binding</keyword>
<dbReference type="STRING" id="1619100.UT34_C0001G0466"/>
<dbReference type="CDD" id="cd00056">
    <property type="entry name" value="ENDO3c"/>
    <property type="match status" value="1"/>
</dbReference>
<feature type="domain" description="HhH-GPD" evidence="11">
    <location>
        <begin position="27"/>
        <end position="175"/>
    </location>
</feature>
<dbReference type="AlphaFoldDB" id="A0A0G0N0Q5"/>
<keyword evidence="3" id="KW-0479">Metal-binding</keyword>
<dbReference type="PIRSF" id="PIRSF001435">
    <property type="entry name" value="Nth"/>
    <property type="match status" value="1"/>
</dbReference>
<evidence type="ECO:0000259" key="11">
    <source>
        <dbReference type="SMART" id="SM00478"/>
    </source>
</evidence>
<dbReference type="HAMAP" id="MF_00942">
    <property type="entry name" value="Nth"/>
    <property type="match status" value="1"/>
</dbReference>
<protein>
    <recommendedName>
        <fullName evidence="10">Endonuclease III</fullName>
        <ecNumber evidence="10">4.2.99.18</ecNumber>
    </recommendedName>
    <alternativeName>
        <fullName evidence="10">DNA-(apurinic or apyrimidinic site) lyase</fullName>
    </alternativeName>
</protein>
<evidence type="ECO:0000256" key="6">
    <source>
        <dbReference type="ARBA" id="ARBA00023004"/>
    </source>
</evidence>
<comment type="catalytic activity">
    <reaction evidence="10">
        <text>2'-deoxyribonucleotide-(2'-deoxyribose 5'-phosphate)-2'-deoxyribonucleotide-DNA = a 3'-end 2'-deoxyribonucleotide-(2,3-dehydro-2,3-deoxyribose 5'-phosphate)-DNA + a 5'-end 5'-phospho-2'-deoxyribonucleoside-DNA + H(+)</text>
        <dbReference type="Rhea" id="RHEA:66592"/>
        <dbReference type="Rhea" id="RHEA-COMP:13180"/>
        <dbReference type="Rhea" id="RHEA-COMP:16897"/>
        <dbReference type="Rhea" id="RHEA-COMP:17067"/>
        <dbReference type="ChEBI" id="CHEBI:15378"/>
        <dbReference type="ChEBI" id="CHEBI:136412"/>
        <dbReference type="ChEBI" id="CHEBI:157695"/>
        <dbReference type="ChEBI" id="CHEBI:167181"/>
        <dbReference type="EC" id="4.2.99.18"/>
    </reaction>
</comment>
<keyword evidence="9 10" id="KW-0326">Glycosidase</keyword>
<evidence type="ECO:0000313" key="13">
    <source>
        <dbReference type="Proteomes" id="UP000034799"/>
    </source>
</evidence>
<dbReference type="SUPFAM" id="SSF48150">
    <property type="entry name" value="DNA-glycosylase"/>
    <property type="match status" value="1"/>
</dbReference>
<evidence type="ECO:0000256" key="5">
    <source>
        <dbReference type="ARBA" id="ARBA00022801"/>
    </source>
</evidence>
<dbReference type="GO" id="GO:0006285">
    <property type="term" value="P:base-excision repair, AP site formation"/>
    <property type="evidence" value="ECO:0007669"/>
    <property type="project" value="TreeGrafter"/>
</dbReference>
<comment type="cofactor">
    <cofactor evidence="10">
        <name>[4Fe-4S] cluster</name>
        <dbReference type="ChEBI" id="CHEBI:49883"/>
    </cofactor>
    <text evidence="10">Binds 1 [4Fe-4S] cluster.</text>
</comment>
<evidence type="ECO:0000256" key="8">
    <source>
        <dbReference type="ARBA" id="ARBA00023204"/>
    </source>
</evidence>
<reference evidence="12 13" key="1">
    <citation type="journal article" date="2015" name="Nature">
        <title>rRNA introns, odd ribosomes, and small enigmatic genomes across a large radiation of phyla.</title>
        <authorList>
            <person name="Brown C.T."/>
            <person name="Hug L.A."/>
            <person name="Thomas B.C."/>
            <person name="Sharon I."/>
            <person name="Castelle C.J."/>
            <person name="Singh A."/>
            <person name="Wilkins M.J."/>
            <person name="Williams K.H."/>
            <person name="Banfield J.F."/>
        </authorList>
    </citation>
    <scope>NUCLEOTIDE SEQUENCE [LARGE SCALE GENOMIC DNA]</scope>
</reference>
<dbReference type="InterPro" id="IPR011257">
    <property type="entry name" value="DNA_glycosylase"/>
</dbReference>
<dbReference type="GO" id="GO:0140078">
    <property type="term" value="F:class I DNA-(apurinic or apyrimidinic site) endonuclease activity"/>
    <property type="evidence" value="ECO:0007669"/>
    <property type="project" value="UniProtKB-EC"/>
</dbReference>
<dbReference type="EC" id="4.2.99.18" evidence="10"/>
<dbReference type="InterPro" id="IPR003265">
    <property type="entry name" value="HhH-GPD_domain"/>
</dbReference>
<dbReference type="PANTHER" id="PTHR10359">
    <property type="entry name" value="A/G-SPECIFIC ADENINE GLYCOSYLASE/ENDONUCLEASE III"/>
    <property type="match status" value="1"/>
</dbReference>
<evidence type="ECO:0000256" key="3">
    <source>
        <dbReference type="ARBA" id="ARBA00022723"/>
    </source>
</evidence>
<accession>A0A0G0N0Q5</accession>
<dbReference type="FunFam" id="1.10.340.30:FF:000001">
    <property type="entry name" value="Endonuclease III"/>
    <property type="match status" value="1"/>
</dbReference>
<comment type="function">
    <text evidence="10">DNA repair enzyme that has both DNA N-glycosylase activity and AP-lyase activity. The DNA N-glycosylase activity releases various damaged pyrimidines from DNA by cleaving the N-glycosidic bond, leaving an AP (apurinic/apyrimidinic) site. The AP-lyase activity cleaves the phosphodiester bond 3' to the AP site by a beta-elimination, leaving a 3'-terminal unsaturated sugar and a product with a terminal 5'-phosphate.</text>
</comment>
<comment type="similarity">
    <text evidence="1 10">Belongs to the Nth/MutY family.</text>
</comment>
<dbReference type="InterPro" id="IPR005759">
    <property type="entry name" value="Nth"/>
</dbReference>